<sequence>MKRFAYFILGGVAATAATLPATTPIAPSKDPWYTAPENFQMSPPGEVLRIRPAPSLSNLKSTFGNISSAYNILFRTTDSHYKPSWAVTTLLLPTHTKNSSNLLSYQIPYNTPYLDASPSYAIYNSSFTTGLITSDISTALSKGWSVNIPDHEGPLAAFTAGITEGHATIDSIRAALTTLPSDSKVALWGYSGGSIASQFALELSIQYAPELQNIIVGAALGGIVPNITAALPNLVQGSYFAGLIPDALVGISREYPEAYTYLLSQLKPETKAKFLSVENSSVLDIFPEFANETIWEYFKSGSDFFSAPGAEVISEAWNRDGVQGFHGIPTVPMYIYKAVHDEISLVGDADALVVRECQLGANILHERNMIGGHLAEETNGDQRALEWLSGVFDGTLKHEDCTIRDVSVNVTDSAL</sequence>
<organism evidence="3 4">
    <name type="scientific">Pseudocercospora fuligena</name>
    <dbReference type="NCBI Taxonomy" id="685502"/>
    <lineage>
        <taxon>Eukaryota</taxon>
        <taxon>Fungi</taxon>
        <taxon>Dikarya</taxon>
        <taxon>Ascomycota</taxon>
        <taxon>Pezizomycotina</taxon>
        <taxon>Dothideomycetes</taxon>
        <taxon>Dothideomycetidae</taxon>
        <taxon>Mycosphaerellales</taxon>
        <taxon>Mycosphaerellaceae</taxon>
        <taxon>Pseudocercospora</taxon>
    </lineage>
</organism>
<feature type="signal peptide" evidence="2">
    <location>
        <begin position="1"/>
        <end position="20"/>
    </location>
</feature>
<dbReference type="Gene3D" id="1.10.260.130">
    <property type="match status" value="1"/>
</dbReference>
<keyword evidence="2" id="KW-0732">Signal</keyword>
<dbReference type="Proteomes" id="UP000660729">
    <property type="component" value="Unassembled WGS sequence"/>
</dbReference>
<dbReference type="PANTHER" id="PTHR34853">
    <property type="match status" value="1"/>
</dbReference>
<feature type="chain" id="PRO_5034705313" evidence="2">
    <location>
        <begin position="21"/>
        <end position="415"/>
    </location>
</feature>
<evidence type="ECO:0000313" key="4">
    <source>
        <dbReference type="Proteomes" id="UP000660729"/>
    </source>
</evidence>
<gene>
    <name evidence="3" type="ORF">HII31_05731</name>
</gene>
<dbReference type="EMBL" id="JABCIY010000101">
    <property type="protein sequence ID" value="KAF7192920.1"/>
    <property type="molecule type" value="Genomic_DNA"/>
</dbReference>
<dbReference type="InterPro" id="IPR029058">
    <property type="entry name" value="AB_hydrolase_fold"/>
</dbReference>
<name>A0A8H6VN87_9PEZI</name>
<reference evidence="3" key="1">
    <citation type="submission" date="2020-04" db="EMBL/GenBank/DDBJ databases">
        <title>Draft genome resource of the tomato pathogen Pseudocercospora fuligena.</title>
        <authorList>
            <person name="Zaccaron A."/>
        </authorList>
    </citation>
    <scope>NUCLEOTIDE SEQUENCE</scope>
    <source>
        <strain evidence="3">PF001</strain>
    </source>
</reference>
<evidence type="ECO:0000256" key="1">
    <source>
        <dbReference type="ARBA" id="ARBA00022801"/>
    </source>
</evidence>
<evidence type="ECO:0000313" key="3">
    <source>
        <dbReference type="EMBL" id="KAF7192920.1"/>
    </source>
</evidence>
<dbReference type="SUPFAM" id="SSF53474">
    <property type="entry name" value="alpha/beta-Hydrolases"/>
    <property type="match status" value="1"/>
</dbReference>
<dbReference type="OrthoDB" id="2373480at2759"/>
<dbReference type="GO" id="GO:0004806">
    <property type="term" value="F:triacylglycerol lipase activity"/>
    <property type="evidence" value="ECO:0007669"/>
    <property type="project" value="InterPro"/>
</dbReference>
<dbReference type="PANTHER" id="PTHR34853:SF5">
    <property type="entry name" value="LIP-DOMAIN-CONTAINING PROTEIN-RELATED"/>
    <property type="match status" value="1"/>
</dbReference>
<dbReference type="GO" id="GO:0016042">
    <property type="term" value="P:lipid catabolic process"/>
    <property type="evidence" value="ECO:0007669"/>
    <property type="project" value="InterPro"/>
</dbReference>
<evidence type="ECO:0000256" key="2">
    <source>
        <dbReference type="SAM" id="SignalP"/>
    </source>
</evidence>
<accession>A0A8H6VN87</accession>
<keyword evidence="1" id="KW-0378">Hydrolase</keyword>
<comment type="caution">
    <text evidence="3">The sequence shown here is derived from an EMBL/GenBank/DDBJ whole genome shotgun (WGS) entry which is preliminary data.</text>
</comment>
<keyword evidence="4" id="KW-1185">Reference proteome</keyword>
<proteinExistence type="predicted"/>
<dbReference type="Pfam" id="PF03583">
    <property type="entry name" value="LIP"/>
    <property type="match status" value="1"/>
</dbReference>
<protein>
    <submittedName>
        <fullName evidence="3">Trichothecene C-3 esterase</fullName>
    </submittedName>
</protein>
<dbReference type="InterPro" id="IPR005152">
    <property type="entry name" value="Lipase_secreted"/>
</dbReference>
<dbReference type="Gene3D" id="3.40.50.1820">
    <property type="entry name" value="alpha/beta hydrolase"/>
    <property type="match status" value="1"/>
</dbReference>
<dbReference type="AlphaFoldDB" id="A0A8H6VN87"/>